<name>A0ABR8EJU3_9CYAN</name>
<proteinExistence type="predicted"/>
<evidence type="ECO:0000313" key="3">
    <source>
        <dbReference type="Proteomes" id="UP000641954"/>
    </source>
</evidence>
<dbReference type="InterPro" id="IPR024983">
    <property type="entry name" value="CHAT_dom"/>
</dbReference>
<sequence length="140" mass="15132">MSACGTGRGKIGGDGVISLSRAFISAGSASVLVFLWSVDDNITAFIMEQFYQNWHNGDDKAKALRDAMLAGSFPVDGEAALQERTLLFTPQRQCVARLPRLGSPDNRKAVSAVRERGKAGERMDAPRIRRILPRGAAIAD</sequence>
<feature type="domain" description="CHAT" evidence="1">
    <location>
        <begin position="1"/>
        <end position="70"/>
    </location>
</feature>
<accession>A0ABR8EJU3</accession>
<gene>
    <name evidence="2" type="ORF">H6G72_24430</name>
</gene>
<evidence type="ECO:0000259" key="1">
    <source>
        <dbReference type="Pfam" id="PF12770"/>
    </source>
</evidence>
<evidence type="ECO:0000313" key="2">
    <source>
        <dbReference type="EMBL" id="MBD2546923.1"/>
    </source>
</evidence>
<keyword evidence="3" id="KW-1185">Reference proteome</keyword>
<organism evidence="2 3">
    <name type="scientific">Planktothricoides raciborskii FACHB-1370</name>
    <dbReference type="NCBI Taxonomy" id="2949576"/>
    <lineage>
        <taxon>Bacteria</taxon>
        <taxon>Bacillati</taxon>
        <taxon>Cyanobacteriota</taxon>
        <taxon>Cyanophyceae</taxon>
        <taxon>Oscillatoriophycideae</taxon>
        <taxon>Oscillatoriales</taxon>
        <taxon>Oscillatoriaceae</taxon>
        <taxon>Planktothricoides</taxon>
    </lineage>
</organism>
<dbReference type="Pfam" id="PF12770">
    <property type="entry name" value="CHAT"/>
    <property type="match status" value="1"/>
</dbReference>
<comment type="caution">
    <text evidence="2">The sequence shown here is derived from an EMBL/GenBank/DDBJ whole genome shotgun (WGS) entry which is preliminary data.</text>
</comment>
<dbReference type="Proteomes" id="UP000641954">
    <property type="component" value="Unassembled WGS sequence"/>
</dbReference>
<protein>
    <submittedName>
        <fullName evidence="2">CHAT domain-containing protein</fullName>
    </submittedName>
</protein>
<dbReference type="EMBL" id="JACJSK010000051">
    <property type="protein sequence ID" value="MBD2546923.1"/>
    <property type="molecule type" value="Genomic_DNA"/>
</dbReference>
<reference evidence="2 3" key="1">
    <citation type="journal article" date="2020" name="ISME J.">
        <title>Comparative genomics reveals insights into cyanobacterial evolution and habitat adaptation.</title>
        <authorList>
            <person name="Chen M.Y."/>
            <person name="Teng W.K."/>
            <person name="Zhao L."/>
            <person name="Hu C.X."/>
            <person name="Zhou Y.K."/>
            <person name="Han B.P."/>
            <person name="Song L.R."/>
            <person name="Shu W.S."/>
        </authorList>
    </citation>
    <scope>NUCLEOTIDE SEQUENCE [LARGE SCALE GENOMIC DNA]</scope>
    <source>
        <strain evidence="2 3">FACHB-1370</strain>
    </source>
</reference>